<evidence type="ECO:0000313" key="4">
    <source>
        <dbReference type="Proteomes" id="UP001328107"/>
    </source>
</evidence>
<proteinExistence type="predicted"/>
<sequence length="458" mass="52850">WTSDEDGFWSILAFLDHPAEIEIAWSKCMPVLHPTTLPSTSSYHRRPPPSNPSESKIHSLNRLNDRIHRKIAANSFLYSSTSSHIREEEVERPREERREEGERIVDESFRFIDDSNIYHSTSDASSSRFPPHSLNRLVQHRDSQGEIDAVYERKPRQPDRGASLVADAPQSQWQSSPMSRPLAPNPPSPSKTPARTEQSEWYQPGVAHQVPITLTKDRLRREIVEQERIEHPTLSRPVVDHSPRRIIDESPRRIVDYSSHYHALCPYCSTPIHSGTDLCPVCGAVNSTPLRRLGKNYEYFPPTTSTLPPPSLRYVRSNSAPDYARQTPQFTVEPYYKRREEILNPRTLNRDSHYWATKRTVAPQPSTLLRQSRGNDPIYRNYGTADWRRKTYGDMDYHNYPNYRDPGYNVHRTYYRYGRKKPRKSRGHTQRKAVAFALALLSLALVISAGVVLAAINY</sequence>
<dbReference type="AlphaFoldDB" id="A0AAN4Z1X6"/>
<keyword evidence="2" id="KW-0472">Membrane</keyword>
<feature type="region of interest" description="Disordered" evidence="1">
    <location>
        <begin position="82"/>
        <end position="102"/>
    </location>
</feature>
<accession>A0AAN4Z1X6</accession>
<keyword evidence="2" id="KW-1133">Transmembrane helix</keyword>
<dbReference type="Proteomes" id="UP001328107">
    <property type="component" value="Unassembled WGS sequence"/>
</dbReference>
<feature type="region of interest" description="Disordered" evidence="1">
    <location>
        <begin position="36"/>
        <end position="58"/>
    </location>
</feature>
<evidence type="ECO:0000313" key="3">
    <source>
        <dbReference type="EMBL" id="GMR32543.1"/>
    </source>
</evidence>
<organism evidence="3 4">
    <name type="scientific">Pristionchus mayeri</name>
    <dbReference type="NCBI Taxonomy" id="1317129"/>
    <lineage>
        <taxon>Eukaryota</taxon>
        <taxon>Metazoa</taxon>
        <taxon>Ecdysozoa</taxon>
        <taxon>Nematoda</taxon>
        <taxon>Chromadorea</taxon>
        <taxon>Rhabditida</taxon>
        <taxon>Rhabditina</taxon>
        <taxon>Diplogasteromorpha</taxon>
        <taxon>Diplogasteroidea</taxon>
        <taxon>Neodiplogasteridae</taxon>
        <taxon>Pristionchus</taxon>
    </lineage>
</organism>
<feature type="compositionally biased region" description="Polar residues" evidence="1">
    <location>
        <begin position="169"/>
        <end position="178"/>
    </location>
</feature>
<feature type="compositionally biased region" description="Polar residues" evidence="1">
    <location>
        <begin position="191"/>
        <end position="201"/>
    </location>
</feature>
<keyword evidence="4" id="KW-1185">Reference proteome</keyword>
<gene>
    <name evidence="3" type="ORF">PMAYCL1PPCAC_02738</name>
</gene>
<feature type="transmembrane region" description="Helical" evidence="2">
    <location>
        <begin position="433"/>
        <end position="456"/>
    </location>
</feature>
<protein>
    <submittedName>
        <fullName evidence="3">Uncharacterized protein</fullName>
    </submittedName>
</protein>
<feature type="region of interest" description="Disordered" evidence="1">
    <location>
        <begin position="152"/>
        <end position="202"/>
    </location>
</feature>
<feature type="non-terminal residue" evidence="3">
    <location>
        <position position="1"/>
    </location>
</feature>
<name>A0AAN4Z1X6_9BILA</name>
<keyword evidence="2" id="KW-0812">Transmembrane</keyword>
<dbReference type="EMBL" id="BTRK01000001">
    <property type="protein sequence ID" value="GMR32543.1"/>
    <property type="molecule type" value="Genomic_DNA"/>
</dbReference>
<feature type="compositionally biased region" description="Basic and acidic residues" evidence="1">
    <location>
        <begin position="84"/>
        <end position="102"/>
    </location>
</feature>
<evidence type="ECO:0000256" key="1">
    <source>
        <dbReference type="SAM" id="MobiDB-lite"/>
    </source>
</evidence>
<evidence type="ECO:0000256" key="2">
    <source>
        <dbReference type="SAM" id="Phobius"/>
    </source>
</evidence>
<reference evidence="4" key="1">
    <citation type="submission" date="2022-10" db="EMBL/GenBank/DDBJ databases">
        <title>Genome assembly of Pristionchus species.</title>
        <authorList>
            <person name="Yoshida K."/>
            <person name="Sommer R.J."/>
        </authorList>
    </citation>
    <scope>NUCLEOTIDE SEQUENCE [LARGE SCALE GENOMIC DNA]</scope>
    <source>
        <strain evidence="4">RS5460</strain>
    </source>
</reference>
<comment type="caution">
    <text evidence="3">The sequence shown here is derived from an EMBL/GenBank/DDBJ whole genome shotgun (WGS) entry which is preliminary data.</text>
</comment>